<proteinExistence type="inferred from homology"/>
<protein>
    <submittedName>
        <fullName evidence="12">Energy transducer TonB</fullName>
    </submittedName>
</protein>
<dbReference type="Pfam" id="PF03544">
    <property type="entry name" value="TonB_C"/>
    <property type="match status" value="1"/>
</dbReference>
<dbReference type="SUPFAM" id="SSF74653">
    <property type="entry name" value="TolA/TonB C-terminal domain"/>
    <property type="match status" value="1"/>
</dbReference>
<evidence type="ECO:0000256" key="5">
    <source>
        <dbReference type="ARBA" id="ARBA00022519"/>
    </source>
</evidence>
<accession>A0A3M6QS47</accession>
<name>A0A3M6QS47_9BURK</name>
<evidence type="ECO:0000256" key="3">
    <source>
        <dbReference type="ARBA" id="ARBA00022448"/>
    </source>
</evidence>
<dbReference type="EMBL" id="RDQO01000003">
    <property type="protein sequence ID" value="RMX05856.1"/>
    <property type="molecule type" value="Genomic_DNA"/>
</dbReference>
<evidence type="ECO:0000313" key="12">
    <source>
        <dbReference type="EMBL" id="RMX05856.1"/>
    </source>
</evidence>
<dbReference type="InterPro" id="IPR051045">
    <property type="entry name" value="TonB-dependent_transducer"/>
</dbReference>
<dbReference type="PRINTS" id="PR01217">
    <property type="entry name" value="PRICHEXTENSN"/>
</dbReference>
<keyword evidence="8" id="KW-1133">Transmembrane helix</keyword>
<gene>
    <name evidence="12" type="ORF">D8I35_11935</name>
</gene>
<feature type="region of interest" description="Disordered" evidence="10">
    <location>
        <begin position="63"/>
        <end position="95"/>
    </location>
</feature>
<evidence type="ECO:0000256" key="4">
    <source>
        <dbReference type="ARBA" id="ARBA00022475"/>
    </source>
</evidence>
<comment type="caution">
    <text evidence="12">The sequence shown here is derived from an EMBL/GenBank/DDBJ whole genome shotgun (WGS) entry which is preliminary data.</text>
</comment>
<dbReference type="PROSITE" id="PS52015">
    <property type="entry name" value="TONB_CTD"/>
    <property type="match status" value="1"/>
</dbReference>
<dbReference type="GO" id="GO:0098797">
    <property type="term" value="C:plasma membrane protein complex"/>
    <property type="evidence" value="ECO:0007669"/>
    <property type="project" value="TreeGrafter"/>
</dbReference>
<evidence type="ECO:0000256" key="8">
    <source>
        <dbReference type="ARBA" id="ARBA00022989"/>
    </source>
</evidence>
<keyword evidence="3" id="KW-0813">Transport</keyword>
<dbReference type="OrthoDB" id="8913968at2"/>
<evidence type="ECO:0000256" key="6">
    <source>
        <dbReference type="ARBA" id="ARBA00022692"/>
    </source>
</evidence>
<evidence type="ECO:0000256" key="9">
    <source>
        <dbReference type="ARBA" id="ARBA00023136"/>
    </source>
</evidence>
<evidence type="ECO:0000256" key="7">
    <source>
        <dbReference type="ARBA" id="ARBA00022927"/>
    </source>
</evidence>
<comment type="subcellular location">
    <subcellularLocation>
        <location evidence="1">Cell inner membrane</location>
        <topology evidence="1">Single-pass membrane protein</topology>
        <orientation evidence="1">Periplasmic side</orientation>
    </subcellularLocation>
</comment>
<dbReference type="InterPro" id="IPR037682">
    <property type="entry name" value="TonB_C"/>
</dbReference>
<dbReference type="GO" id="GO:0055085">
    <property type="term" value="P:transmembrane transport"/>
    <property type="evidence" value="ECO:0007669"/>
    <property type="project" value="InterPro"/>
</dbReference>
<comment type="similarity">
    <text evidence="2">Belongs to the TonB family.</text>
</comment>
<keyword evidence="9" id="KW-0472">Membrane</keyword>
<dbReference type="GO" id="GO:0015031">
    <property type="term" value="P:protein transport"/>
    <property type="evidence" value="ECO:0007669"/>
    <property type="project" value="UniProtKB-KW"/>
</dbReference>
<organism evidence="12 13">
    <name type="scientific">Corticibacter populi</name>
    <dbReference type="NCBI Taxonomy" id="1550736"/>
    <lineage>
        <taxon>Bacteria</taxon>
        <taxon>Pseudomonadati</taxon>
        <taxon>Pseudomonadota</taxon>
        <taxon>Betaproteobacteria</taxon>
        <taxon>Burkholderiales</taxon>
        <taxon>Comamonadaceae</taxon>
        <taxon>Corticibacter</taxon>
    </lineage>
</organism>
<dbReference type="AlphaFoldDB" id="A0A3M6QS47"/>
<feature type="domain" description="TonB C-terminal" evidence="11">
    <location>
        <begin position="150"/>
        <end position="234"/>
    </location>
</feature>
<dbReference type="Proteomes" id="UP000278006">
    <property type="component" value="Unassembled WGS sequence"/>
</dbReference>
<dbReference type="GO" id="GO:0031992">
    <property type="term" value="F:energy transducer activity"/>
    <property type="evidence" value="ECO:0007669"/>
    <property type="project" value="TreeGrafter"/>
</dbReference>
<evidence type="ECO:0000313" key="13">
    <source>
        <dbReference type="Proteomes" id="UP000278006"/>
    </source>
</evidence>
<keyword evidence="13" id="KW-1185">Reference proteome</keyword>
<dbReference type="RefSeq" id="WP_122229522.1">
    <property type="nucleotide sequence ID" value="NZ_RDQO01000003.1"/>
</dbReference>
<evidence type="ECO:0000256" key="10">
    <source>
        <dbReference type="SAM" id="MobiDB-lite"/>
    </source>
</evidence>
<dbReference type="PANTHER" id="PTHR33446">
    <property type="entry name" value="PROTEIN TONB-RELATED"/>
    <property type="match status" value="1"/>
</dbReference>
<dbReference type="Gene3D" id="3.30.1150.10">
    <property type="match status" value="1"/>
</dbReference>
<keyword evidence="5" id="KW-0997">Cell inner membrane</keyword>
<keyword evidence="7" id="KW-0653">Protein transport</keyword>
<evidence type="ECO:0000259" key="11">
    <source>
        <dbReference type="PROSITE" id="PS52015"/>
    </source>
</evidence>
<dbReference type="PANTHER" id="PTHR33446:SF2">
    <property type="entry name" value="PROTEIN TONB"/>
    <property type="match status" value="1"/>
</dbReference>
<evidence type="ECO:0000256" key="1">
    <source>
        <dbReference type="ARBA" id="ARBA00004383"/>
    </source>
</evidence>
<keyword evidence="4" id="KW-1003">Cell membrane</keyword>
<feature type="region of interest" description="Disordered" evidence="10">
    <location>
        <begin position="118"/>
        <end position="143"/>
    </location>
</feature>
<evidence type="ECO:0000256" key="2">
    <source>
        <dbReference type="ARBA" id="ARBA00006555"/>
    </source>
</evidence>
<reference evidence="12 13" key="1">
    <citation type="submission" date="2018-10" db="EMBL/GenBank/DDBJ databases">
        <title>Draft genome of Cortibacter populi DSM10536.</title>
        <authorList>
            <person name="Bernier A.-M."/>
            <person name="Bernard K."/>
        </authorList>
    </citation>
    <scope>NUCLEOTIDE SEQUENCE [LARGE SCALE GENOMIC DNA]</scope>
    <source>
        <strain evidence="12 13">DSM 105136</strain>
    </source>
</reference>
<sequence length="234" mass="24326">MNRKLPQKTLTERLPGIVIVLLLHAGLAWAVLSGLGRKVVEQIIPAEPLEVVLLAEPEPVVIEPPPLPEPPPPPPEPPPPAPPPPPKPPPPAPKPAYVPPPEVPVAAPVAPTLTAVQNTAPEPAPAPAAPPPPPPAPPAPPAAPAQVAIGVACPNHVAVRSSVPYPSRAERRGIEGRVVAEFTVSPGGALQNVRIASSSDAVFDDVVLQAVQRFKCNGQGSPVRVRVPFEFNLR</sequence>
<dbReference type="NCBIfam" id="TIGR01352">
    <property type="entry name" value="tonB_Cterm"/>
    <property type="match status" value="1"/>
</dbReference>
<feature type="compositionally biased region" description="Pro residues" evidence="10">
    <location>
        <begin position="122"/>
        <end position="143"/>
    </location>
</feature>
<keyword evidence="6" id="KW-0812">Transmembrane</keyword>
<dbReference type="InterPro" id="IPR006260">
    <property type="entry name" value="TonB/TolA_C"/>
</dbReference>